<organism evidence="2 3">
    <name type="scientific">Hepatospora eriocheir</name>
    <dbReference type="NCBI Taxonomy" id="1081669"/>
    <lineage>
        <taxon>Eukaryota</taxon>
        <taxon>Fungi</taxon>
        <taxon>Fungi incertae sedis</taxon>
        <taxon>Microsporidia</taxon>
        <taxon>Hepatosporidae</taxon>
        <taxon>Hepatospora</taxon>
    </lineage>
</organism>
<dbReference type="EMBL" id="LTAI01000633">
    <property type="protein sequence ID" value="ORD98502.1"/>
    <property type="molecule type" value="Genomic_DNA"/>
</dbReference>
<dbReference type="AlphaFoldDB" id="A0A1X0QFI3"/>
<sequence length="475" mass="53309">MKVIKLILAIDKSGFFELVERNKNMLTGVYQPNNSNDQSNLTSSNVLTSCLPSNVTSFKCPTFNGNKNTPLTGINHLSNYNVSDNDSCKLYRYIENAKNSNCDFNNFYQKYQKCLNNTSNSQNGNKSSCQNNYQDFKCQAYYDIFKAFIEILRDSPNKFNSCESSGKDNILNNILGSENKVLTPIVPLTNTVIKEIVTKVDEKPPVITITKVEPHETKVKDCESKDENKNNVTIKVKDCNSSSSSEVKTVTVSSTQPQIQTVTVAIPQPTITQNPNINSLSNSLQFGYNQSNNTPISCLNYQQRIQQLTAQQEIQQICQNMMGYQNNTFKPESYVDHIIMPNKEIKKKSKDIDDTSDNDESEDKPKSKSKSTSKKGKPETKTTTKSITKVITKEPKISKSTRTITKTTTKIKKQTVSTSTDSTYLNPIQTVTTASVTTNKPVDNIDNTVLHSIKDLLHELIAVKTSKCLKRIQMI</sequence>
<comment type="caution">
    <text evidence="2">The sequence shown here is derived from an EMBL/GenBank/DDBJ whole genome shotgun (WGS) entry which is preliminary data.</text>
</comment>
<name>A0A1X0QFI3_9MICR</name>
<proteinExistence type="predicted"/>
<dbReference type="Proteomes" id="UP000192501">
    <property type="component" value="Unassembled WGS sequence"/>
</dbReference>
<evidence type="ECO:0000313" key="2">
    <source>
        <dbReference type="EMBL" id="ORD98502.1"/>
    </source>
</evidence>
<reference evidence="2 3" key="1">
    <citation type="journal article" date="2017" name="Environ. Microbiol.">
        <title>Decay of the glycolytic pathway and adaptation to intranuclear parasitism within Enterocytozoonidae microsporidia.</title>
        <authorList>
            <person name="Wiredu Boakye D."/>
            <person name="Jaroenlak P."/>
            <person name="Prachumwat A."/>
            <person name="Williams T.A."/>
            <person name="Bateman K.S."/>
            <person name="Itsathitphaisarn O."/>
            <person name="Sritunyalucksana K."/>
            <person name="Paszkiewicz K.H."/>
            <person name="Moore K.A."/>
            <person name="Stentiford G.D."/>
            <person name="Williams B.A."/>
        </authorList>
    </citation>
    <scope>NUCLEOTIDE SEQUENCE [LARGE SCALE GENOMIC DNA]</scope>
    <source>
        <strain evidence="3">canceri</strain>
    </source>
</reference>
<accession>A0A1X0QFI3</accession>
<feature type="region of interest" description="Disordered" evidence="1">
    <location>
        <begin position="346"/>
        <end position="387"/>
    </location>
</feature>
<protein>
    <submittedName>
        <fullName evidence="2">Uncharacterized protein</fullName>
    </submittedName>
</protein>
<dbReference type="VEuPathDB" id="MicrosporidiaDB:A0H76_2372"/>
<evidence type="ECO:0000256" key="1">
    <source>
        <dbReference type="SAM" id="MobiDB-lite"/>
    </source>
</evidence>
<gene>
    <name evidence="2" type="ORF">A0H76_2372</name>
</gene>
<evidence type="ECO:0000313" key="3">
    <source>
        <dbReference type="Proteomes" id="UP000192501"/>
    </source>
</evidence>